<feature type="region of interest" description="Disordered" evidence="3">
    <location>
        <begin position="35"/>
        <end position="90"/>
    </location>
</feature>
<dbReference type="InterPro" id="IPR002885">
    <property type="entry name" value="PPR_rpt"/>
</dbReference>
<organism evidence="4 5">
    <name type="scientific">Prorocentrum cordatum</name>
    <dbReference type="NCBI Taxonomy" id="2364126"/>
    <lineage>
        <taxon>Eukaryota</taxon>
        <taxon>Sar</taxon>
        <taxon>Alveolata</taxon>
        <taxon>Dinophyceae</taxon>
        <taxon>Prorocentrales</taxon>
        <taxon>Prorocentraceae</taxon>
        <taxon>Prorocentrum</taxon>
    </lineage>
</organism>
<keyword evidence="5" id="KW-1185">Reference proteome</keyword>
<name>A0ABN9V4C7_9DINO</name>
<feature type="repeat" description="PPR" evidence="2">
    <location>
        <begin position="379"/>
        <end position="413"/>
    </location>
</feature>
<dbReference type="Proteomes" id="UP001189429">
    <property type="component" value="Unassembled WGS sequence"/>
</dbReference>
<dbReference type="PANTHER" id="PTHR47447:SF21">
    <property type="entry name" value="PENTACOTRIPEPTIDE-REPEAT REGION OF PRORP DOMAIN-CONTAINING PROTEIN"/>
    <property type="match status" value="1"/>
</dbReference>
<dbReference type="Gene3D" id="1.25.40.10">
    <property type="entry name" value="Tetratricopeptide repeat domain"/>
    <property type="match status" value="3"/>
</dbReference>
<sequence length="710" mass="76951">PFFCAEASLTSHVPLRLGISRAPSPIRLVLAVETMRRTTRPRAPPGGQDADDGGDDLRSSLSSTTRAERNGRGKGGGDGPGAAAAWPETPSSADGASTVAAFVVACLAASKTSEAEQAVDRHLANTSLAACRSFYFTVMSQGANVRCPPVVAWCLEQLQQKGHALDTGIFNSVMNAYAKMGDVKSAEHFWHVMEDCCIRPNIVSFNTMINACAQARDVKRAAWWFSAIQSAGWQPNRISFGTMISSHAKLGNVDEAEALAGQMGEAGLQRDEVVYNSLINACAKAGAQQRAEHWMRAMLGEGIVPNQRAFSGLIQACVRSSDLSKAEEWFDCIEKVGGSTDMIAFNSMIHVAAKIGNVKQAEHWMSRMIRRISHGITPNVVCLNTLLHAFARRGAYKHAVEWVARMRAHNVTPNRITFNTMLHASIAGGEPKDTEQWLRCMVQEGLHPDKVTVSTLLTTKRLGMPVSAEREQWVYQTVARTYEALGDRHSAETWWGQKWKDPGAARGQEGGQPPQRQQPEQAEPRQHQQLSRPPGDWGEAGQGHGSSSPSRPRPRDASPQRQRGTSSGGSSEGWAVPTRGGWQAWPHGPWAAGRQTSGWASSSTATAIPSMLAADPAYTLSSSTLSVGFSRQHSQEVPSAEHLPQLSDEGGQPWGTAGQHTEMDSQWQLAAMPWPLLAAPPDSARWGYDPDVGSGHMGDDKAGVHRVFRL</sequence>
<evidence type="ECO:0000313" key="5">
    <source>
        <dbReference type="Proteomes" id="UP001189429"/>
    </source>
</evidence>
<dbReference type="Pfam" id="PF13041">
    <property type="entry name" value="PPR_2"/>
    <property type="match status" value="3"/>
</dbReference>
<evidence type="ECO:0008006" key="6">
    <source>
        <dbReference type="Google" id="ProtNLM"/>
    </source>
</evidence>
<feature type="region of interest" description="Disordered" evidence="3">
    <location>
        <begin position="500"/>
        <end position="598"/>
    </location>
</feature>
<dbReference type="EMBL" id="CAUYUJ010016663">
    <property type="protein sequence ID" value="CAK0867620.1"/>
    <property type="molecule type" value="Genomic_DNA"/>
</dbReference>
<protein>
    <recommendedName>
        <fullName evidence="6">Pentacotripeptide-repeat region of PRORP domain-containing protein</fullName>
    </recommendedName>
</protein>
<dbReference type="Pfam" id="PF01535">
    <property type="entry name" value="PPR"/>
    <property type="match status" value="2"/>
</dbReference>
<evidence type="ECO:0000256" key="1">
    <source>
        <dbReference type="ARBA" id="ARBA00022737"/>
    </source>
</evidence>
<proteinExistence type="predicted"/>
<evidence type="ECO:0000256" key="2">
    <source>
        <dbReference type="PROSITE-ProRule" id="PRU00708"/>
    </source>
</evidence>
<evidence type="ECO:0000313" key="4">
    <source>
        <dbReference type="EMBL" id="CAK0867620.1"/>
    </source>
</evidence>
<feature type="repeat" description="PPR" evidence="2">
    <location>
        <begin position="201"/>
        <end position="235"/>
    </location>
</feature>
<dbReference type="PANTHER" id="PTHR47447">
    <property type="entry name" value="OS03G0856100 PROTEIN"/>
    <property type="match status" value="1"/>
</dbReference>
<dbReference type="PROSITE" id="PS51375">
    <property type="entry name" value="PPR"/>
    <property type="match status" value="6"/>
</dbReference>
<feature type="repeat" description="PPR" evidence="2">
    <location>
        <begin position="166"/>
        <end position="200"/>
    </location>
</feature>
<reference evidence="4" key="1">
    <citation type="submission" date="2023-10" db="EMBL/GenBank/DDBJ databases">
        <authorList>
            <person name="Chen Y."/>
            <person name="Shah S."/>
            <person name="Dougan E. K."/>
            <person name="Thang M."/>
            <person name="Chan C."/>
        </authorList>
    </citation>
    <scope>NUCLEOTIDE SEQUENCE [LARGE SCALE GENOMIC DNA]</scope>
</reference>
<accession>A0ABN9V4C7</accession>
<feature type="repeat" description="PPR" evidence="2">
    <location>
        <begin position="271"/>
        <end position="305"/>
    </location>
</feature>
<gene>
    <name evidence="4" type="ORF">PCOR1329_LOCUS54521</name>
</gene>
<feature type="compositionally biased region" description="Low complexity" evidence="3">
    <location>
        <begin position="504"/>
        <end position="521"/>
    </location>
</feature>
<feature type="repeat" description="PPR" evidence="2">
    <location>
        <begin position="414"/>
        <end position="448"/>
    </location>
</feature>
<feature type="region of interest" description="Disordered" evidence="3">
    <location>
        <begin position="631"/>
        <end position="661"/>
    </location>
</feature>
<feature type="repeat" description="PPR" evidence="2">
    <location>
        <begin position="236"/>
        <end position="270"/>
    </location>
</feature>
<dbReference type="NCBIfam" id="TIGR00756">
    <property type="entry name" value="PPR"/>
    <property type="match status" value="5"/>
</dbReference>
<evidence type="ECO:0000256" key="3">
    <source>
        <dbReference type="SAM" id="MobiDB-lite"/>
    </source>
</evidence>
<feature type="non-terminal residue" evidence="4">
    <location>
        <position position="1"/>
    </location>
</feature>
<comment type="caution">
    <text evidence="4">The sequence shown here is derived from an EMBL/GenBank/DDBJ whole genome shotgun (WGS) entry which is preliminary data.</text>
</comment>
<dbReference type="InterPro" id="IPR011990">
    <property type="entry name" value="TPR-like_helical_dom_sf"/>
</dbReference>
<keyword evidence="1" id="KW-0677">Repeat</keyword>